<keyword evidence="3" id="KW-1185">Reference proteome</keyword>
<reference evidence="2 3" key="1">
    <citation type="submission" date="2016-02" db="EMBL/GenBank/DDBJ databases">
        <title>Band-tailed pigeon sequencing and assembly.</title>
        <authorList>
            <person name="Soares A.E."/>
            <person name="Novak B.J."/>
            <person name="Rice E.S."/>
            <person name="O'Connell B."/>
            <person name="Chang D."/>
            <person name="Weber S."/>
            <person name="Shapiro B."/>
        </authorList>
    </citation>
    <scope>NUCLEOTIDE SEQUENCE [LARGE SCALE GENOMIC DNA]</scope>
    <source>
        <strain evidence="2">BTP2013</strain>
        <tissue evidence="2">Blood</tissue>
    </source>
</reference>
<dbReference type="EMBL" id="LSYS01000242">
    <property type="protein sequence ID" value="OPJ90517.1"/>
    <property type="molecule type" value="Genomic_DNA"/>
</dbReference>
<organism evidence="2 3">
    <name type="scientific">Patagioenas fasciata monilis</name>
    <dbReference type="NCBI Taxonomy" id="372326"/>
    <lineage>
        <taxon>Eukaryota</taxon>
        <taxon>Metazoa</taxon>
        <taxon>Chordata</taxon>
        <taxon>Craniata</taxon>
        <taxon>Vertebrata</taxon>
        <taxon>Euteleostomi</taxon>
        <taxon>Archelosauria</taxon>
        <taxon>Archosauria</taxon>
        <taxon>Dinosauria</taxon>
        <taxon>Saurischia</taxon>
        <taxon>Theropoda</taxon>
        <taxon>Coelurosauria</taxon>
        <taxon>Aves</taxon>
        <taxon>Neognathae</taxon>
        <taxon>Neoaves</taxon>
        <taxon>Columbimorphae</taxon>
        <taxon>Columbiformes</taxon>
        <taxon>Columbidae</taxon>
        <taxon>Patagioenas</taxon>
    </lineage>
</organism>
<evidence type="ECO:0000313" key="3">
    <source>
        <dbReference type="Proteomes" id="UP000190648"/>
    </source>
</evidence>
<dbReference type="AlphaFoldDB" id="A0A1V4L2V3"/>
<feature type="region of interest" description="Disordered" evidence="1">
    <location>
        <begin position="15"/>
        <end position="52"/>
    </location>
</feature>
<comment type="caution">
    <text evidence="2">The sequence shown here is derived from an EMBL/GenBank/DDBJ whole genome shotgun (WGS) entry which is preliminary data.</text>
</comment>
<accession>A0A1V4L2V3</accession>
<dbReference type="Proteomes" id="UP000190648">
    <property type="component" value="Unassembled WGS sequence"/>
</dbReference>
<sequence length="89" mass="9826">MPAAPAQLLVRTRPAELLSAPSSRGDGGVRLRLLPKGEGNSSRGLRHSPRQTPQLLSLETGLKRKNQELNKGQESRVASKRAMENHWCF</sequence>
<name>A0A1V4L2V3_PATFA</name>
<gene>
    <name evidence="2" type="ORF">AV530_008695</name>
</gene>
<feature type="region of interest" description="Disordered" evidence="1">
    <location>
        <begin position="68"/>
        <end position="89"/>
    </location>
</feature>
<protein>
    <submittedName>
        <fullName evidence="2">Uncharacterized protein</fullName>
    </submittedName>
</protein>
<evidence type="ECO:0000313" key="2">
    <source>
        <dbReference type="EMBL" id="OPJ90517.1"/>
    </source>
</evidence>
<evidence type="ECO:0000256" key="1">
    <source>
        <dbReference type="SAM" id="MobiDB-lite"/>
    </source>
</evidence>
<proteinExistence type="predicted"/>